<name>A0ABT3XP21_9FLAO</name>
<keyword evidence="2" id="KW-1185">Reference proteome</keyword>
<evidence type="ECO:0000313" key="1">
    <source>
        <dbReference type="EMBL" id="MCX8523878.1"/>
    </source>
</evidence>
<accession>A0ABT3XP21</accession>
<gene>
    <name evidence="1" type="ORF">OF897_08065</name>
</gene>
<evidence type="ECO:0000313" key="2">
    <source>
        <dbReference type="Proteomes" id="UP001073122"/>
    </source>
</evidence>
<comment type="caution">
    <text evidence="1">The sequence shown here is derived from an EMBL/GenBank/DDBJ whole genome shotgun (WGS) entry which is preliminary data.</text>
</comment>
<dbReference type="Proteomes" id="UP001073122">
    <property type="component" value="Unassembled WGS sequence"/>
</dbReference>
<sequence length="93" mass="10144">MNIKLRSTSDGLIYIKQSVIINLKRPNSLEGAKALGKPIIINVNHIGFLSHNIDGNVTFFMANGFEISMNVFYSEAEEVFNSAKAGIALEVAS</sequence>
<dbReference type="EMBL" id="JAOVZW010000008">
    <property type="protein sequence ID" value="MCX8523878.1"/>
    <property type="molecule type" value="Genomic_DNA"/>
</dbReference>
<proteinExistence type="predicted"/>
<organism evidence="1 2">
    <name type="scientific">Chryseobacterium formosus</name>
    <dbReference type="NCBI Taxonomy" id="1537363"/>
    <lineage>
        <taxon>Bacteria</taxon>
        <taxon>Pseudomonadati</taxon>
        <taxon>Bacteroidota</taxon>
        <taxon>Flavobacteriia</taxon>
        <taxon>Flavobacteriales</taxon>
        <taxon>Weeksellaceae</taxon>
        <taxon>Chryseobacterium group</taxon>
        <taxon>Chryseobacterium</taxon>
    </lineage>
</organism>
<dbReference type="RefSeq" id="WP_267265183.1">
    <property type="nucleotide sequence ID" value="NZ_JAOVZW010000008.1"/>
</dbReference>
<reference evidence="1" key="1">
    <citation type="submission" date="2022-10" db="EMBL/GenBank/DDBJ databases">
        <title>Chryseobacterium sp. nov., a novel bacterial species.</title>
        <authorList>
            <person name="Cao Y."/>
        </authorList>
    </citation>
    <scope>NUCLEOTIDE SEQUENCE</scope>
    <source>
        <strain evidence="1">CCTCC AB2015118</strain>
    </source>
</reference>
<protein>
    <submittedName>
        <fullName evidence="1">Uncharacterized protein</fullName>
    </submittedName>
</protein>